<dbReference type="SUPFAM" id="SSF53756">
    <property type="entry name" value="UDP-Glycosyltransferase/glycogen phosphorylase"/>
    <property type="match status" value="1"/>
</dbReference>
<evidence type="ECO:0000256" key="1">
    <source>
        <dbReference type="SAM" id="MobiDB-lite"/>
    </source>
</evidence>
<reference evidence="2 3" key="1">
    <citation type="submission" date="2021-04" db="EMBL/GenBank/DDBJ databases">
        <title>The complete genome sequence of Neokomagataea sp. TBRC 2177.</title>
        <authorList>
            <person name="Charoenyingcharoen P."/>
            <person name="Yukphan P."/>
        </authorList>
    </citation>
    <scope>NUCLEOTIDE SEQUENCE [LARGE SCALE GENOMIC DNA]</scope>
    <source>
        <strain evidence="2 3">TBRC 2177</strain>
    </source>
</reference>
<dbReference type="RefSeq" id="WP_211681211.1">
    <property type="nucleotide sequence ID" value="NZ_JAGRQH010000003.1"/>
</dbReference>
<keyword evidence="2" id="KW-0328">Glycosyltransferase</keyword>
<organism evidence="2 3">
    <name type="scientific">Neokomagataea anthophila</name>
    <dbReference type="NCBI Taxonomy" id="2826925"/>
    <lineage>
        <taxon>Bacteria</taxon>
        <taxon>Pseudomonadati</taxon>
        <taxon>Pseudomonadota</taxon>
        <taxon>Alphaproteobacteria</taxon>
        <taxon>Acetobacterales</taxon>
        <taxon>Acetobacteraceae</taxon>
        <taxon>Neokomagataea</taxon>
    </lineage>
</organism>
<gene>
    <name evidence="2" type="ORF">KB213_05885</name>
</gene>
<dbReference type="GO" id="GO:0016757">
    <property type="term" value="F:glycosyltransferase activity"/>
    <property type="evidence" value="ECO:0007669"/>
    <property type="project" value="UniProtKB-KW"/>
</dbReference>
<dbReference type="EMBL" id="JAGRQH010000003">
    <property type="protein sequence ID" value="MBR0559584.1"/>
    <property type="molecule type" value="Genomic_DNA"/>
</dbReference>
<feature type="region of interest" description="Disordered" evidence="1">
    <location>
        <begin position="64"/>
        <end position="95"/>
    </location>
</feature>
<protein>
    <submittedName>
        <fullName evidence="2">Glycosyltransferase</fullName>
        <ecNumber evidence="2">2.4.-.-</ecNumber>
    </submittedName>
</protein>
<dbReference type="Pfam" id="PF13692">
    <property type="entry name" value="Glyco_trans_1_4"/>
    <property type="match status" value="1"/>
</dbReference>
<evidence type="ECO:0000313" key="2">
    <source>
        <dbReference type="EMBL" id="MBR0559584.1"/>
    </source>
</evidence>
<feature type="compositionally biased region" description="Polar residues" evidence="1">
    <location>
        <begin position="64"/>
        <end position="75"/>
    </location>
</feature>
<accession>A0ABS5E6R3</accession>
<comment type="caution">
    <text evidence="2">The sequence shown here is derived from an EMBL/GenBank/DDBJ whole genome shotgun (WGS) entry which is preliminary data.</text>
</comment>
<dbReference type="Gene3D" id="3.40.50.2000">
    <property type="entry name" value="Glycogen Phosphorylase B"/>
    <property type="match status" value="1"/>
</dbReference>
<keyword evidence="2" id="KW-0808">Transferase</keyword>
<evidence type="ECO:0000313" key="3">
    <source>
        <dbReference type="Proteomes" id="UP000677812"/>
    </source>
</evidence>
<sequence length="399" mass="44161">MLHRLFQKIFSLPSQQHIVFVDCDFPRPLHDAGSVETLAIIDSLTSLGFKVSFLALGRFFQSPEQRNTTPDTPLTSRGIRCFSPSGTSPPTEHSGIQESLTELRNASACIIARSCCGGAFFETLKTHLAHAKFIFLPHDLHFLREEREVLTSPKAAQTLTPDATKKHETQLLQLCDATLFFSQHEVTIAQNLAPQARIHYIPLTRPKPPPTSLNNRKDIGFIGNFSHRPNADAVIFFLTNIWPTLHTQYPDLIFHIIGENPPTDLYTHTSPNLKIHGHIPDLDTALSTLRLTVAPLRFGAGAKGKVVSSLAAGIPCVMTEIAAEGMNFPSHLTQYCIAKTTEDFVQLCLSLLTDDVSWHETSQQGLAMIAQSHSPDVLRATLTGLLQTLALRPKPYHQT</sequence>
<proteinExistence type="predicted"/>
<feature type="compositionally biased region" description="Polar residues" evidence="1">
    <location>
        <begin position="84"/>
        <end position="95"/>
    </location>
</feature>
<keyword evidence="3" id="KW-1185">Reference proteome</keyword>
<name>A0ABS5E6R3_9PROT</name>
<dbReference type="EC" id="2.4.-.-" evidence="2"/>
<dbReference type="Proteomes" id="UP000677812">
    <property type="component" value="Unassembled WGS sequence"/>
</dbReference>